<evidence type="ECO:0000313" key="2">
    <source>
        <dbReference type="EMBL" id="ORC86863.1"/>
    </source>
</evidence>
<comment type="caution">
    <text evidence="2">The sequence shown here is derived from an EMBL/GenBank/DDBJ whole genome shotgun (WGS) entry which is preliminary data.</text>
</comment>
<organism evidence="2 3">
    <name type="scientific">Trypanosoma theileri</name>
    <dbReference type="NCBI Taxonomy" id="67003"/>
    <lineage>
        <taxon>Eukaryota</taxon>
        <taxon>Discoba</taxon>
        <taxon>Euglenozoa</taxon>
        <taxon>Kinetoplastea</taxon>
        <taxon>Metakinetoplastina</taxon>
        <taxon>Trypanosomatida</taxon>
        <taxon>Trypanosomatidae</taxon>
        <taxon>Trypanosoma</taxon>
    </lineage>
</organism>
<name>A0A1X0NQV2_9TRYP</name>
<reference evidence="2 3" key="1">
    <citation type="submission" date="2017-03" db="EMBL/GenBank/DDBJ databases">
        <title>An alternative strategy for trypanosome survival in the mammalian bloodstream revealed through genome and transcriptome analysis of the ubiquitous bovine parasite Trypanosoma (Megatrypanum) theileri.</title>
        <authorList>
            <person name="Kelly S."/>
            <person name="Ivens A."/>
            <person name="Mott A."/>
            <person name="O'Neill E."/>
            <person name="Emms D."/>
            <person name="Macleod O."/>
            <person name="Voorheis P."/>
            <person name="Matthews J."/>
            <person name="Matthews K."/>
            <person name="Carrington M."/>
        </authorList>
    </citation>
    <scope>NUCLEOTIDE SEQUENCE [LARGE SCALE GENOMIC DNA]</scope>
    <source>
        <strain evidence="2">Edinburgh</strain>
    </source>
</reference>
<protein>
    <submittedName>
        <fullName evidence="2">Uncharacterized protein</fullName>
    </submittedName>
</protein>
<feature type="region of interest" description="Disordered" evidence="1">
    <location>
        <begin position="76"/>
        <end position="105"/>
    </location>
</feature>
<dbReference type="Proteomes" id="UP000192257">
    <property type="component" value="Unassembled WGS sequence"/>
</dbReference>
<evidence type="ECO:0000313" key="3">
    <source>
        <dbReference type="Proteomes" id="UP000192257"/>
    </source>
</evidence>
<sequence>MIFQASGFSASGRKVPLEPRRSEACHPHTNPTEAAVERSSNTTVSFPLTVHTHNDSLTCSYQRGTTAFPKMYTEPHTYRGEEKNTRKKNNNNNRIPTVHKALTIQ</sequence>
<dbReference type="GeneID" id="39987530"/>
<dbReference type="RefSeq" id="XP_028880929.1">
    <property type="nucleotide sequence ID" value="XM_029027750.1"/>
</dbReference>
<dbReference type="VEuPathDB" id="TriTrypDB:TM35_000251590"/>
<dbReference type="AlphaFoldDB" id="A0A1X0NQV2"/>
<accession>A0A1X0NQV2</accession>
<feature type="compositionally biased region" description="Basic and acidic residues" evidence="1">
    <location>
        <begin position="15"/>
        <end position="26"/>
    </location>
</feature>
<keyword evidence="3" id="KW-1185">Reference proteome</keyword>
<evidence type="ECO:0000256" key="1">
    <source>
        <dbReference type="SAM" id="MobiDB-lite"/>
    </source>
</evidence>
<dbReference type="EMBL" id="NBCO01000025">
    <property type="protein sequence ID" value="ORC86863.1"/>
    <property type="molecule type" value="Genomic_DNA"/>
</dbReference>
<gene>
    <name evidence="2" type="ORF">TM35_000251590</name>
</gene>
<proteinExistence type="predicted"/>
<feature type="region of interest" description="Disordered" evidence="1">
    <location>
        <begin position="1"/>
        <end position="41"/>
    </location>
</feature>